<keyword evidence="2" id="KW-1185">Reference proteome</keyword>
<accession>A0ABU0DVJ2</accession>
<evidence type="ECO:0000313" key="2">
    <source>
        <dbReference type="Proteomes" id="UP001236723"/>
    </source>
</evidence>
<organism evidence="1 2">
    <name type="scientific">Alkalibacillus filiformis</name>
    <dbReference type="NCBI Taxonomy" id="200990"/>
    <lineage>
        <taxon>Bacteria</taxon>
        <taxon>Bacillati</taxon>
        <taxon>Bacillota</taxon>
        <taxon>Bacilli</taxon>
        <taxon>Bacillales</taxon>
        <taxon>Bacillaceae</taxon>
        <taxon>Alkalibacillus</taxon>
    </lineage>
</organism>
<reference evidence="1 2" key="1">
    <citation type="submission" date="2023-07" db="EMBL/GenBank/DDBJ databases">
        <title>Genomic Encyclopedia of Type Strains, Phase IV (KMG-IV): sequencing the most valuable type-strain genomes for metagenomic binning, comparative biology and taxonomic classification.</title>
        <authorList>
            <person name="Goeker M."/>
        </authorList>
    </citation>
    <scope>NUCLEOTIDE SEQUENCE [LARGE SCALE GENOMIC DNA]</scope>
    <source>
        <strain evidence="1 2">DSM 15448</strain>
    </source>
</reference>
<dbReference type="EMBL" id="JAUSUP010000008">
    <property type="protein sequence ID" value="MDQ0352474.1"/>
    <property type="molecule type" value="Genomic_DNA"/>
</dbReference>
<proteinExistence type="predicted"/>
<comment type="caution">
    <text evidence="1">The sequence shown here is derived from an EMBL/GenBank/DDBJ whole genome shotgun (WGS) entry which is preliminary data.</text>
</comment>
<evidence type="ECO:0000313" key="1">
    <source>
        <dbReference type="EMBL" id="MDQ0352474.1"/>
    </source>
</evidence>
<dbReference type="RefSeq" id="WP_307069073.1">
    <property type="nucleotide sequence ID" value="NZ_JAUSUP010000008.1"/>
</dbReference>
<protein>
    <submittedName>
        <fullName evidence="1">Uncharacterized protein</fullName>
    </submittedName>
</protein>
<sequence length="77" mass="8280">MGESIVSIIDAPIGMKAVFDHEFKGLYEANVICIGLTNTGFVGLMVAADDGHIVFIDEVQAQLVGVHFGEETITDLR</sequence>
<name>A0ABU0DVJ2_9BACI</name>
<dbReference type="Proteomes" id="UP001236723">
    <property type="component" value="Unassembled WGS sequence"/>
</dbReference>
<gene>
    <name evidence="1" type="ORF">J2R98_002318</name>
</gene>